<evidence type="ECO:0008006" key="4">
    <source>
        <dbReference type="Google" id="ProtNLM"/>
    </source>
</evidence>
<comment type="caution">
    <text evidence="2">The sequence shown here is derived from an EMBL/GenBank/DDBJ whole genome shotgun (WGS) entry which is preliminary data.</text>
</comment>
<name>A0A9X1VHZ9_9BACT</name>
<sequence>MKPLRQSLKSSLLLQLGIIYTRYLVGGAFVFASLIKIKGHRFTQIPDTGSAHSVGHFFEMMYQSGLYWQFIGVAQCVAGLLLLTQRFALLGALAYLPIMASIFVITIAYDFAGTPIITGLMLLAGLLLLAWDWNRLRVVVNLPVVPETTSPLFESRLWEVVGAVMFAFTAGYRAFTDRYNMLLWLGGCVGLGAAGLLLAWRRHAAGQFRPQPVG</sequence>
<organism evidence="2 3">
    <name type="scientific">Hymenobacter cyanobacteriorum</name>
    <dbReference type="NCBI Taxonomy" id="2926463"/>
    <lineage>
        <taxon>Bacteria</taxon>
        <taxon>Pseudomonadati</taxon>
        <taxon>Bacteroidota</taxon>
        <taxon>Cytophagia</taxon>
        <taxon>Cytophagales</taxon>
        <taxon>Hymenobacteraceae</taxon>
        <taxon>Hymenobacter</taxon>
    </lineage>
</organism>
<feature type="transmembrane region" description="Helical" evidence="1">
    <location>
        <begin position="90"/>
        <end position="109"/>
    </location>
</feature>
<dbReference type="Proteomes" id="UP001139193">
    <property type="component" value="Unassembled WGS sequence"/>
</dbReference>
<keyword evidence="1" id="KW-0812">Transmembrane</keyword>
<dbReference type="RefSeq" id="WP_241937209.1">
    <property type="nucleotide sequence ID" value="NZ_JALBGC010000004.1"/>
</dbReference>
<protein>
    <recommendedName>
        <fullName evidence="4">DoxX family protein</fullName>
    </recommendedName>
</protein>
<keyword evidence="1" id="KW-0472">Membrane</keyword>
<keyword evidence="1" id="KW-1133">Transmembrane helix</keyword>
<feature type="transmembrane region" description="Helical" evidence="1">
    <location>
        <begin position="12"/>
        <end position="35"/>
    </location>
</feature>
<feature type="transmembrane region" description="Helical" evidence="1">
    <location>
        <begin position="115"/>
        <end position="133"/>
    </location>
</feature>
<dbReference type="EMBL" id="JALBGC010000004">
    <property type="protein sequence ID" value="MCI1188985.1"/>
    <property type="molecule type" value="Genomic_DNA"/>
</dbReference>
<feature type="transmembrane region" description="Helical" evidence="1">
    <location>
        <begin position="157"/>
        <end position="175"/>
    </location>
</feature>
<feature type="transmembrane region" description="Helical" evidence="1">
    <location>
        <begin position="181"/>
        <end position="200"/>
    </location>
</feature>
<accession>A0A9X1VHZ9</accession>
<keyword evidence="3" id="KW-1185">Reference proteome</keyword>
<feature type="transmembrane region" description="Helical" evidence="1">
    <location>
        <begin position="66"/>
        <end position="83"/>
    </location>
</feature>
<proteinExistence type="predicted"/>
<reference evidence="2" key="1">
    <citation type="submission" date="2022-03" db="EMBL/GenBank/DDBJ databases">
        <title>Bacterial whole genome sequence for Hymenobacter sp. DH14.</title>
        <authorList>
            <person name="Le V."/>
        </authorList>
    </citation>
    <scope>NUCLEOTIDE SEQUENCE</scope>
    <source>
        <strain evidence="2">DH14</strain>
    </source>
</reference>
<gene>
    <name evidence="2" type="ORF">MON38_16300</name>
</gene>
<dbReference type="AlphaFoldDB" id="A0A9X1VHZ9"/>
<evidence type="ECO:0000256" key="1">
    <source>
        <dbReference type="SAM" id="Phobius"/>
    </source>
</evidence>
<evidence type="ECO:0000313" key="3">
    <source>
        <dbReference type="Proteomes" id="UP001139193"/>
    </source>
</evidence>
<evidence type="ECO:0000313" key="2">
    <source>
        <dbReference type="EMBL" id="MCI1188985.1"/>
    </source>
</evidence>